<dbReference type="OrthoDB" id="4152802at2759"/>
<feature type="compositionally biased region" description="Polar residues" evidence="5">
    <location>
        <begin position="618"/>
        <end position="630"/>
    </location>
</feature>
<feature type="region of interest" description="Disordered" evidence="5">
    <location>
        <begin position="1"/>
        <end position="259"/>
    </location>
</feature>
<feature type="transmembrane region" description="Helical" evidence="6">
    <location>
        <begin position="1009"/>
        <end position="1029"/>
    </location>
</feature>
<feature type="compositionally biased region" description="Basic and acidic residues" evidence="5">
    <location>
        <begin position="118"/>
        <end position="134"/>
    </location>
</feature>
<evidence type="ECO:0000256" key="1">
    <source>
        <dbReference type="ARBA" id="ARBA00004141"/>
    </source>
</evidence>
<feature type="transmembrane region" description="Helical" evidence="6">
    <location>
        <begin position="1080"/>
        <end position="1099"/>
    </location>
</feature>
<comment type="caution">
    <text evidence="8">The sequence shown here is derived from an EMBL/GenBank/DDBJ whole genome shotgun (WGS) entry which is preliminary data.</text>
</comment>
<sequence>MAMWPFKRRRRAVDSKEDKVQPMEPNQSAVERGTNDGTFKPSDALPSTPPAPVSAPQYVASEKEKEQKRRSSQQAQAPAKPWVDLEKRPNSENKENVPGPAPGYTSREDITALPGQCHLDRSPHLRPVDQERARIPYNFRPYATSQTSLQQDEALGSLHRPNTLHSERTNTLRSKRSKPEYGGPMRKSSSGRSKRREERVREEEIRQLASSPIPIPKRPGDGPLRRDSKKFRSTNLRDSTVSLPPEGSIHSSMSGAREQRGWEVGTLDIFNPRPAVRLSGTPQFSVARTAAPNGTGVMFTIESRNGKEKAPVSRGSTRNDRVIGDEADGLGSGDIRAIMEREAKRKQKRELERQEKLDRKLRNRVARDRADSEKRARDATSDKRVEEARVRAAELIQARRSPDPPTAIHPALRSDTVMTDAEPIGLGVGDRPQASFPAKEATEKETEDLFSDAQEHLDSPALPHPPPTAGVQEPSESPFDDTVVQTATAVRLSQAYTPPLSPVYSRGAAPTSSARIEDTARQPSTSYQSTSHYSIQSVSDLTKPPPIKHEPRRSSDTSKERRTGSTWATIFRRGSNFRRTGQNDVKSSSSEFSFSNTSRESMRNQPIPAHLIDPNARRPSSQPRTISGTPARTMSRFHEDLPGMPISPPVSRTQSPDVTVAAAAAAAQRRSGRLTPQPIDIRTDTPTSLQRGPKVSSSLASIDSEGSWLASGSLKRASHQSVPGRTFSRPTTGKDFNSSFEELGIADGTGAHQDPDAEYLARNSRRPGSNPALIGATPDEEFEDEELAVASMVAEEPALTVRGSVRRRPTLVQRDERLKSREGLVTEYLTSSGTEVRPAQSAVMDSYDSHSHSHDVSPVPSDGEDEEGDEQYDNSTVVELERARSVQYGSRHSRQFSAGSARLLDVKPEGAADAIGVKQVWLAGGFLYTFFTLVIGFAQTGTQMIAFRALSGVAIARCIPTSVSLITNTFSSGPWRNTAFAMNGMGQPLGYAVGLVLGGILTDTVGWRWAYYMMAIVSFCLTTAAFGALPRVPRHSDKPWRRQLLEDIDWIGAFVMSAGLGLLFYALATVASSYENIRSARYIAILVLSVGLLAAFPFWMDFCEKHHRPALIPNKLWRQASFTTACIAVFQVEGITALQTSIRFFGEVVTGIVGNIATAYLVSVVTALVTMVGPPLMATAEIGENYWYRPFWALLLAPVNTDVLFTASNLIIADAFPGSFQSLAGGVFAKVTQLGNACGLAVTAPIAASVFDRHTRASGTELSLADKREALMTGFRAVFWVVFAGTSIVAVVCAVGRRRGGIVWKKRD</sequence>
<feature type="region of interest" description="Disordered" evidence="5">
    <location>
        <begin position="712"/>
        <end position="736"/>
    </location>
</feature>
<organism evidence="8 9">
    <name type="scientific">Zymoseptoria brevis</name>
    <dbReference type="NCBI Taxonomy" id="1047168"/>
    <lineage>
        <taxon>Eukaryota</taxon>
        <taxon>Fungi</taxon>
        <taxon>Dikarya</taxon>
        <taxon>Ascomycota</taxon>
        <taxon>Pezizomycotina</taxon>
        <taxon>Dothideomycetes</taxon>
        <taxon>Dothideomycetidae</taxon>
        <taxon>Mycosphaerellales</taxon>
        <taxon>Mycosphaerellaceae</taxon>
        <taxon>Zymoseptoria</taxon>
    </lineage>
</organism>
<dbReference type="InterPro" id="IPR020846">
    <property type="entry name" value="MFS_dom"/>
</dbReference>
<dbReference type="InterPro" id="IPR036259">
    <property type="entry name" value="MFS_trans_sf"/>
</dbReference>
<keyword evidence="3 6" id="KW-1133">Transmembrane helix</keyword>
<dbReference type="GO" id="GO:0022857">
    <property type="term" value="F:transmembrane transporter activity"/>
    <property type="evidence" value="ECO:0007669"/>
    <property type="project" value="InterPro"/>
</dbReference>
<feature type="compositionally biased region" description="Basic and acidic residues" evidence="5">
    <location>
        <begin position="12"/>
        <end position="21"/>
    </location>
</feature>
<feature type="region of interest" description="Disordered" evidence="5">
    <location>
        <begin position="300"/>
        <end position="480"/>
    </location>
</feature>
<feature type="transmembrane region" description="Helical" evidence="6">
    <location>
        <begin position="1120"/>
        <end position="1142"/>
    </location>
</feature>
<proteinExistence type="predicted"/>
<feature type="compositionally biased region" description="Acidic residues" evidence="5">
    <location>
        <begin position="862"/>
        <end position="872"/>
    </location>
</feature>
<feature type="region of interest" description="Disordered" evidence="5">
    <location>
        <begin position="667"/>
        <end position="700"/>
    </location>
</feature>
<evidence type="ECO:0000256" key="4">
    <source>
        <dbReference type="ARBA" id="ARBA00023136"/>
    </source>
</evidence>
<feature type="compositionally biased region" description="Polar residues" evidence="5">
    <location>
        <begin position="684"/>
        <end position="700"/>
    </location>
</feature>
<evidence type="ECO:0000256" key="2">
    <source>
        <dbReference type="ARBA" id="ARBA00022692"/>
    </source>
</evidence>
<dbReference type="PANTHER" id="PTHR42718">
    <property type="entry name" value="MAJOR FACILITATOR SUPERFAMILY MULTIDRUG TRANSPORTER MFSC"/>
    <property type="match status" value="1"/>
</dbReference>
<accession>A0A0F4GJ77</accession>
<evidence type="ECO:0000259" key="7">
    <source>
        <dbReference type="PROSITE" id="PS50850"/>
    </source>
</evidence>
<feature type="compositionally biased region" description="Low complexity" evidence="5">
    <location>
        <begin position="587"/>
        <end position="599"/>
    </location>
</feature>
<dbReference type="GO" id="GO:0016020">
    <property type="term" value="C:membrane"/>
    <property type="evidence" value="ECO:0007669"/>
    <property type="project" value="UniProtKB-SubCell"/>
</dbReference>
<feature type="region of interest" description="Disordered" evidence="5">
    <location>
        <begin position="830"/>
        <end position="874"/>
    </location>
</feature>
<feature type="compositionally biased region" description="Basic and acidic residues" evidence="5">
    <location>
        <begin position="337"/>
        <end position="392"/>
    </location>
</feature>
<feature type="compositionally biased region" description="Polar residues" evidence="5">
    <location>
        <begin position="521"/>
        <end position="540"/>
    </location>
</feature>
<feature type="transmembrane region" description="Helical" evidence="6">
    <location>
        <begin position="1277"/>
        <end position="1296"/>
    </location>
</feature>
<feature type="compositionally biased region" description="Basic and acidic residues" evidence="5">
    <location>
        <begin position="195"/>
        <end position="206"/>
    </location>
</feature>
<feature type="compositionally biased region" description="Basic residues" evidence="5">
    <location>
        <begin position="1"/>
        <end position="11"/>
    </location>
</feature>
<gene>
    <name evidence="8" type="ORF">TI39_contig553g00001</name>
</gene>
<feature type="compositionally biased region" description="Polar residues" evidence="5">
    <location>
        <begin position="719"/>
        <end position="736"/>
    </location>
</feature>
<protein>
    <recommendedName>
        <fullName evidence="7">Major facilitator superfamily (MFS) profile domain-containing protein</fullName>
    </recommendedName>
</protein>
<dbReference type="Pfam" id="PF07690">
    <property type="entry name" value="MFS_1"/>
    <property type="match status" value="1"/>
</dbReference>
<feature type="compositionally biased region" description="Polar residues" evidence="5">
    <location>
        <begin position="233"/>
        <end position="242"/>
    </location>
</feature>
<dbReference type="Gene3D" id="1.20.1250.20">
    <property type="entry name" value="MFS general substrate transporter like domains"/>
    <property type="match status" value="1"/>
</dbReference>
<evidence type="ECO:0000313" key="8">
    <source>
        <dbReference type="EMBL" id="KJX97127.1"/>
    </source>
</evidence>
<dbReference type="EMBL" id="LAFY01000545">
    <property type="protein sequence ID" value="KJX97127.1"/>
    <property type="molecule type" value="Genomic_DNA"/>
</dbReference>
<dbReference type="SUPFAM" id="SSF103473">
    <property type="entry name" value="MFS general substrate transporter"/>
    <property type="match status" value="1"/>
</dbReference>
<feature type="transmembrane region" description="Helical" evidence="6">
    <location>
        <begin position="920"/>
        <end position="938"/>
    </location>
</feature>
<feature type="region of interest" description="Disordered" evidence="5">
    <location>
        <begin position="493"/>
        <end position="630"/>
    </location>
</feature>
<keyword evidence="9" id="KW-1185">Reference proteome</keyword>
<name>A0A0F4GJ77_9PEZI</name>
<feature type="compositionally biased region" description="Polar residues" evidence="5">
    <location>
        <begin position="577"/>
        <end position="586"/>
    </location>
</feature>
<evidence type="ECO:0000256" key="6">
    <source>
        <dbReference type="SAM" id="Phobius"/>
    </source>
</evidence>
<feature type="compositionally biased region" description="Basic and acidic residues" evidence="5">
    <location>
        <begin position="83"/>
        <end position="95"/>
    </location>
</feature>
<evidence type="ECO:0000313" key="9">
    <source>
        <dbReference type="Proteomes" id="UP000033647"/>
    </source>
</evidence>
<feature type="transmembrane region" description="Helical" evidence="6">
    <location>
        <begin position="1191"/>
        <end position="1212"/>
    </location>
</feature>
<reference evidence="8 9" key="1">
    <citation type="submission" date="2015-03" db="EMBL/GenBank/DDBJ databases">
        <title>RNA-seq based gene annotation and comparative genomics of four Zymoseptoria species reveal species-specific pathogenicity related genes and transposable element activity.</title>
        <authorList>
            <person name="Grandaubert J."/>
            <person name="Bhattacharyya A."/>
            <person name="Stukenbrock E.H."/>
        </authorList>
    </citation>
    <scope>NUCLEOTIDE SEQUENCE [LARGE SCALE GENOMIC DNA]</scope>
    <source>
        <strain evidence="8 9">Zb18110</strain>
    </source>
</reference>
<feature type="compositionally biased region" description="Basic and acidic residues" evidence="5">
    <location>
        <begin position="547"/>
        <end position="563"/>
    </location>
</feature>
<keyword evidence="4 6" id="KW-0472">Membrane</keyword>
<evidence type="ECO:0000256" key="3">
    <source>
        <dbReference type="ARBA" id="ARBA00022989"/>
    </source>
</evidence>
<dbReference type="Proteomes" id="UP000033647">
    <property type="component" value="Unassembled WGS sequence"/>
</dbReference>
<feature type="transmembrane region" description="Helical" evidence="6">
    <location>
        <begin position="945"/>
        <end position="966"/>
    </location>
</feature>
<keyword evidence="2 6" id="KW-0812">Transmembrane</keyword>
<feature type="compositionally biased region" description="Basic and acidic residues" evidence="5">
    <location>
        <begin position="304"/>
        <end position="324"/>
    </location>
</feature>
<dbReference type="InterPro" id="IPR011701">
    <property type="entry name" value="MFS"/>
</dbReference>
<feature type="domain" description="Major facilitator superfamily (MFS) profile" evidence="7">
    <location>
        <begin position="834"/>
        <end position="1301"/>
    </location>
</feature>
<dbReference type="PANTHER" id="PTHR42718:SF10">
    <property type="entry name" value="TRANSPORTER, PUTATIVE (AFU_ORTHOLOGUE AFUA_8G06760)-RELATED"/>
    <property type="match status" value="1"/>
</dbReference>
<evidence type="ECO:0000256" key="5">
    <source>
        <dbReference type="SAM" id="MobiDB-lite"/>
    </source>
</evidence>
<feature type="transmembrane region" description="Helical" evidence="6">
    <location>
        <begin position="1148"/>
        <end position="1170"/>
    </location>
</feature>
<feature type="transmembrane region" description="Helical" evidence="6">
    <location>
        <begin position="1050"/>
        <end position="1068"/>
    </location>
</feature>
<comment type="subcellular location">
    <subcellularLocation>
        <location evidence="1">Membrane</location>
        <topology evidence="1">Multi-pass membrane protein</topology>
    </subcellularLocation>
</comment>
<dbReference type="PROSITE" id="PS50850">
    <property type="entry name" value="MFS"/>
    <property type="match status" value="1"/>
</dbReference>